<accession>A0ABR4J487</accession>
<dbReference type="PANTHER" id="PTHR47356:SF2">
    <property type="entry name" value="FAD-BINDING DOMAIN-CONTAINING PROTEIN-RELATED"/>
    <property type="match status" value="1"/>
</dbReference>
<dbReference type="SUPFAM" id="SSF51905">
    <property type="entry name" value="FAD/NAD(P)-binding domain"/>
    <property type="match status" value="1"/>
</dbReference>
<gene>
    <name evidence="7" type="ORF">BJY01DRAFT_252850</name>
</gene>
<feature type="transmembrane region" description="Helical" evidence="5">
    <location>
        <begin position="25"/>
        <end position="49"/>
    </location>
</feature>
<keyword evidence="4" id="KW-0560">Oxidoreductase</keyword>
<evidence type="ECO:0000259" key="6">
    <source>
        <dbReference type="Pfam" id="PF01494"/>
    </source>
</evidence>
<dbReference type="EMBL" id="JBFXLU010000213">
    <property type="protein sequence ID" value="KAL2834770.1"/>
    <property type="molecule type" value="Genomic_DNA"/>
</dbReference>
<keyword evidence="2" id="KW-0285">Flavoprotein</keyword>
<dbReference type="InterPro" id="IPR036188">
    <property type="entry name" value="FAD/NAD-bd_sf"/>
</dbReference>
<evidence type="ECO:0000256" key="3">
    <source>
        <dbReference type="ARBA" id="ARBA00022827"/>
    </source>
</evidence>
<feature type="domain" description="FAD-binding" evidence="6">
    <location>
        <begin position="31"/>
        <end position="96"/>
    </location>
</feature>
<dbReference type="InterPro" id="IPR050562">
    <property type="entry name" value="FAD_mOase_fung"/>
</dbReference>
<proteinExistence type="inferred from homology"/>
<comment type="caution">
    <text evidence="7">The sequence shown here is derived from an EMBL/GenBank/DDBJ whole genome shotgun (WGS) entry which is preliminary data.</text>
</comment>
<evidence type="ECO:0000313" key="7">
    <source>
        <dbReference type="EMBL" id="KAL2834770.1"/>
    </source>
</evidence>
<dbReference type="PANTHER" id="PTHR47356">
    <property type="entry name" value="FAD-DEPENDENT MONOOXYGENASE ASQG-RELATED"/>
    <property type="match status" value="1"/>
</dbReference>
<name>A0ABR4J487_9EURO</name>
<keyword evidence="8" id="KW-1185">Reference proteome</keyword>
<dbReference type="InterPro" id="IPR002938">
    <property type="entry name" value="FAD-bd"/>
</dbReference>
<dbReference type="Gene3D" id="3.50.50.60">
    <property type="entry name" value="FAD/NAD(P)-binding domain"/>
    <property type="match status" value="1"/>
</dbReference>
<dbReference type="Pfam" id="PF01494">
    <property type="entry name" value="FAD_binding_3"/>
    <property type="match status" value="1"/>
</dbReference>
<keyword evidence="5" id="KW-0812">Transmembrane</keyword>
<keyword evidence="3" id="KW-0274">FAD</keyword>
<comment type="similarity">
    <text evidence="1">Belongs to the paxM FAD-dependent monooxygenase family.</text>
</comment>
<evidence type="ECO:0000313" key="8">
    <source>
        <dbReference type="Proteomes" id="UP001610446"/>
    </source>
</evidence>
<protein>
    <recommendedName>
        <fullName evidence="6">FAD-binding domain-containing protein</fullName>
    </recommendedName>
</protein>
<evidence type="ECO:0000256" key="5">
    <source>
        <dbReference type="SAM" id="Phobius"/>
    </source>
</evidence>
<keyword evidence="5" id="KW-1133">Transmembrane helix</keyword>
<sequence length="115" mass="12611">MPFAGYLMANHHYHPQLSFDMKLKLYTMGPCRVIIVGGGIGGLTLALMLEKNGIDYVLLEAYEEIVAKASAGICLFANALRILDQLGCYEDPYSHAQDVIKTTSFYGPNGLQPVL</sequence>
<keyword evidence="5" id="KW-0472">Membrane</keyword>
<organism evidence="7 8">
    <name type="scientific">Aspergillus pseudoustus</name>
    <dbReference type="NCBI Taxonomy" id="1810923"/>
    <lineage>
        <taxon>Eukaryota</taxon>
        <taxon>Fungi</taxon>
        <taxon>Dikarya</taxon>
        <taxon>Ascomycota</taxon>
        <taxon>Pezizomycotina</taxon>
        <taxon>Eurotiomycetes</taxon>
        <taxon>Eurotiomycetidae</taxon>
        <taxon>Eurotiales</taxon>
        <taxon>Aspergillaceae</taxon>
        <taxon>Aspergillus</taxon>
        <taxon>Aspergillus subgen. Nidulantes</taxon>
    </lineage>
</organism>
<evidence type="ECO:0000256" key="4">
    <source>
        <dbReference type="ARBA" id="ARBA00023002"/>
    </source>
</evidence>
<dbReference type="Proteomes" id="UP001610446">
    <property type="component" value="Unassembled WGS sequence"/>
</dbReference>
<reference evidence="7 8" key="1">
    <citation type="submission" date="2024-07" db="EMBL/GenBank/DDBJ databases">
        <title>Section-level genome sequencing and comparative genomics of Aspergillus sections Usti and Cavernicolus.</title>
        <authorList>
            <consortium name="Lawrence Berkeley National Laboratory"/>
            <person name="Nybo J.L."/>
            <person name="Vesth T.C."/>
            <person name="Theobald S."/>
            <person name="Frisvad J.C."/>
            <person name="Larsen T.O."/>
            <person name="Kjaerboelling I."/>
            <person name="Rothschild-Mancinelli K."/>
            <person name="Lyhne E.K."/>
            <person name="Kogle M.E."/>
            <person name="Barry K."/>
            <person name="Clum A."/>
            <person name="Na H."/>
            <person name="Ledsgaard L."/>
            <person name="Lin J."/>
            <person name="Lipzen A."/>
            <person name="Kuo A."/>
            <person name="Riley R."/>
            <person name="Mondo S."/>
            <person name="Labutti K."/>
            <person name="Haridas S."/>
            <person name="Pangalinan J."/>
            <person name="Salamov A.A."/>
            <person name="Simmons B.A."/>
            <person name="Magnuson J.K."/>
            <person name="Chen J."/>
            <person name="Drula E."/>
            <person name="Henrissat B."/>
            <person name="Wiebenga A."/>
            <person name="Lubbers R.J."/>
            <person name="Gomes A.C."/>
            <person name="Makela M.R."/>
            <person name="Stajich J."/>
            <person name="Grigoriev I.V."/>
            <person name="Mortensen U.H."/>
            <person name="De Vries R.P."/>
            <person name="Baker S.E."/>
            <person name="Andersen M.R."/>
        </authorList>
    </citation>
    <scope>NUCLEOTIDE SEQUENCE [LARGE SCALE GENOMIC DNA]</scope>
    <source>
        <strain evidence="7 8">CBS 123904</strain>
    </source>
</reference>
<evidence type="ECO:0000256" key="2">
    <source>
        <dbReference type="ARBA" id="ARBA00022630"/>
    </source>
</evidence>
<evidence type="ECO:0000256" key="1">
    <source>
        <dbReference type="ARBA" id="ARBA00007992"/>
    </source>
</evidence>